<dbReference type="AlphaFoldDB" id="A0A2Z6Q769"/>
<dbReference type="PANTHER" id="PTHR14187">
    <property type="entry name" value="ALPHA KINASE/ELONGATION FACTOR 2 KINASE"/>
    <property type="match status" value="1"/>
</dbReference>
<evidence type="ECO:0000313" key="3">
    <source>
        <dbReference type="Proteomes" id="UP000247702"/>
    </source>
</evidence>
<reference evidence="2 3" key="1">
    <citation type="submission" date="2017-11" db="EMBL/GenBank/DDBJ databases">
        <title>The genome of Rhizophagus clarus HR1 reveals common genetic basis of auxotrophy among arbuscular mycorrhizal fungi.</title>
        <authorList>
            <person name="Kobayashi Y."/>
        </authorList>
    </citation>
    <scope>NUCLEOTIDE SEQUENCE [LARGE SCALE GENOMIC DNA]</scope>
    <source>
        <strain evidence="2 3">HR1</strain>
    </source>
</reference>
<dbReference type="SUPFAM" id="SSF53067">
    <property type="entry name" value="Actin-like ATPase domain"/>
    <property type="match status" value="2"/>
</dbReference>
<proteinExistence type="predicted"/>
<sequence>MLEEETGKIIDELGISFNKLNNKLSNLLEENQYLKQLIADLEKEKKEKDLQIANYKIKIQNAHFLQDRLEKEKNEEIKLLKNSLKEKDNLLTNYEIKIQNTQQDHIEKPTNFPLINNNNKRLFKDESASNKIKSNIRIVVGLDFGTKYSLFSYCHIGGNKNIHTNDIWHGKVGQLRTNTVLQYDEKYKNVKLWGAPALAKTRSTKDDKLVELFNLHLSDLPDNLKPKLPFNYKKAITDYLREIGKVIITKIKTDWPFINFFKDVLLVITIPTVYTENAKEVVRKCAYKAGLLVDEPNLQFITESEAAAAHCIENIPEAKTLRSGTNFMVVNCGDAIDLSFHHLNDKRLSEIILRTSSIRKSSLTSLIEAEFIKYLRKKLGDDPIELLKNNNYGQMQNMIQQFCNHVKIHFTGDSNFSYELDIQDTIPILTKYITDKKIEKKLEKDEWIIKIDFRRMMIIFEPIIQKIFNLINDQLYKTQKICAAMFLVGSLSESKYLLNRFREEFHDQVKIISVPIQPTTSITRGAVTYGLSMFTK</sequence>
<dbReference type="PANTHER" id="PTHR14187:SF5">
    <property type="entry name" value="HEAT SHOCK 70 KDA PROTEIN 12A"/>
    <property type="match status" value="1"/>
</dbReference>
<keyword evidence="3" id="KW-1185">Reference proteome</keyword>
<feature type="coiled-coil region" evidence="1">
    <location>
        <begin position="10"/>
        <end position="104"/>
    </location>
</feature>
<gene>
    <name evidence="2" type="ORF">RclHR1_01240014</name>
</gene>
<dbReference type="InterPro" id="IPR043129">
    <property type="entry name" value="ATPase_NBD"/>
</dbReference>
<dbReference type="STRING" id="94130.A0A2Z6Q769"/>
<dbReference type="EMBL" id="BEXD01000269">
    <property type="protein sequence ID" value="GBB85963.1"/>
    <property type="molecule type" value="Genomic_DNA"/>
</dbReference>
<organism evidence="2 3">
    <name type="scientific">Rhizophagus clarus</name>
    <dbReference type="NCBI Taxonomy" id="94130"/>
    <lineage>
        <taxon>Eukaryota</taxon>
        <taxon>Fungi</taxon>
        <taxon>Fungi incertae sedis</taxon>
        <taxon>Mucoromycota</taxon>
        <taxon>Glomeromycotina</taxon>
        <taxon>Glomeromycetes</taxon>
        <taxon>Glomerales</taxon>
        <taxon>Glomeraceae</taxon>
        <taxon>Rhizophagus</taxon>
    </lineage>
</organism>
<comment type="caution">
    <text evidence="2">The sequence shown here is derived from an EMBL/GenBank/DDBJ whole genome shotgun (WGS) entry which is preliminary data.</text>
</comment>
<dbReference type="Proteomes" id="UP000247702">
    <property type="component" value="Unassembled WGS sequence"/>
</dbReference>
<evidence type="ECO:0008006" key="4">
    <source>
        <dbReference type="Google" id="ProtNLM"/>
    </source>
</evidence>
<evidence type="ECO:0000313" key="2">
    <source>
        <dbReference type="EMBL" id="GBB85963.1"/>
    </source>
</evidence>
<accession>A0A2Z6Q769</accession>
<dbReference type="Gene3D" id="3.30.420.40">
    <property type="match status" value="1"/>
</dbReference>
<keyword evidence="1" id="KW-0175">Coiled coil</keyword>
<evidence type="ECO:0000256" key="1">
    <source>
        <dbReference type="SAM" id="Coils"/>
    </source>
</evidence>
<protein>
    <recommendedName>
        <fullName evidence="4">Hsp70 family protein</fullName>
    </recommendedName>
</protein>
<name>A0A2Z6Q769_9GLOM</name>